<keyword evidence="4" id="KW-1185">Reference proteome</keyword>
<evidence type="ECO:0000313" key="4">
    <source>
        <dbReference type="Proteomes" id="UP000597341"/>
    </source>
</evidence>
<accession>A0ABQ3HMZ4</accession>
<name>A0ABQ3HMZ4_9ACTN</name>
<feature type="domain" description="Trehalase-like N-terminal" evidence="2">
    <location>
        <begin position="17"/>
        <end position="216"/>
    </location>
</feature>
<sequence length="602" mass="65982">MARCTGSREEVRDTGMSKRLEDYAMIGDGHTAALVGSDGAIDWLCLPRFDSGACFASLLGTEDNGHWTIAPQAPVLAVSRRYRPGTLILETDIRTAEGHVRLVDFMPHRHGNPTLVRIVEGVDGHVPMELTLRLRFDYGRSVPWVRRTGTGISAVAGPNTVTVASPVPLLGEDMHTVARFTVAAGERVPFVLSWHSSTEPAPDAFDAEDELHRAEAEWLAWSHRTVPEGPWSEAVLGSLIALKAMIYEPSGGVVASPTTSLPEELGGARNWDYRYSWLRDASLTIQALAQNGCLSEAVAWRDWLLRAVAGDPAQLQIMYGIDGERWLPEHELPWLAGYEASSPVRIGNGAAGQFQLDVYGEVMDAMHQARLMGMAPDDDAWALQLELVEFVAEHWREPDEGIWEVRGPRRHFTHSKVMAWVAFDRAARAIEEHGLPGDATRFRGLADEVHADVCAHGFDEHLGTFVQHYGSDQLDASLLLLPLVGFLPADDLRVAATIDAIADTLTQDGLVLRYRTDGDSTDGLDGDEGTFLLCTFWLVQALAERGDRQRATAVFERALEVSNDVGLLAEEYDVNHGRMVGNFPQAFSHIGLLAAACALATD</sequence>
<dbReference type="InterPro" id="IPR008928">
    <property type="entry name" value="6-hairpin_glycosidase_sf"/>
</dbReference>
<reference evidence="4" key="1">
    <citation type="journal article" date="2019" name="Int. J. Syst. Evol. Microbiol.">
        <title>The Global Catalogue of Microorganisms (GCM) 10K type strain sequencing project: providing services to taxonomists for standard genome sequencing and annotation.</title>
        <authorList>
            <consortium name="The Broad Institute Genomics Platform"/>
            <consortium name="The Broad Institute Genome Sequencing Center for Infectious Disease"/>
            <person name="Wu L."/>
            <person name="Ma J."/>
        </authorList>
    </citation>
    <scope>NUCLEOTIDE SEQUENCE [LARGE SCALE GENOMIC DNA]</scope>
    <source>
        <strain evidence="4">CGMCC 1.12791</strain>
    </source>
</reference>
<gene>
    <name evidence="3" type="ORF">GCM10011376_35360</name>
</gene>
<dbReference type="PANTHER" id="PTHR31616">
    <property type="entry name" value="TREHALASE"/>
    <property type="match status" value="1"/>
</dbReference>
<protein>
    <submittedName>
        <fullName evidence="3">Glucoamylase</fullName>
    </submittedName>
</protein>
<comment type="caution">
    <text evidence="3">The sequence shown here is derived from an EMBL/GenBank/DDBJ whole genome shotgun (WGS) entry which is preliminary data.</text>
</comment>
<dbReference type="Gene3D" id="1.50.10.10">
    <property type="match status" value="1"/>
</dbReference>
<dbReference type="PANTHER" id="PTHR31616:SF0">
    <property type="entry name" value="GLUCAN 1,4-ALPHA-GLUCOSIDASE"/>
    <property type="match status" value="1"/>
</dbReference>
<dbReference type="InterPro" id="IPR011613">
    <property type="entry name" value="GH15-like"/>
</dbReference>
<organism evidence="3 4">
    <name type="scientific">Nocardioides flavus</name>
    <name type="common">ex Wang et al. 2016</name>
    <dbReference type="NCBI Taxonomy" id="2058780"/>
    <lineage>
        <taxon>Bacteria</taxon>
        <taxon>Bacillati</taxon>
        <taxon>Actinomycetota</taxon>
        <taxon>Actinomycetes</taxon>
        <taxon>Propionibacteriales</taxon>
        <taxon>Nocardioidaceae</taxon>
        <taxon>Nocardioides</taxon>
    </lineage>
</organism>
<proteinExistence type="predicted"/>
<dbReference type="EMBL" id="BNAD01000015">
    <property type="protein sequence ID" value="GHE18926.1"/>
    <property type="molecule type" value="Genomic_DNA"/>
</dbReference>
<dbReference type="Proteomes" id="UP000597341">
    <property type="component" value="Unassembled WGS sequence"/>
</dbReference>
<dbReference type="InterPro" id="IPR012341">
    <property type="entry name" value="6hp_glycosidase-like_sf"/>
</dbReference>
<dbReference type="Pfam" id="PF00723">
    <property type="entry name" value="Glyco_hydro_15"/>
    <property type="match status" value="1"/>
</dbReference>
<evidence type="ECO:0000259" key="1">
    <source>
        <dbReference type="Pfam" id="PF00723"/>
    </source>
</evidence>
<dbReference type="InterPro" id="IPR045582">
    <property type="entry name" value="Trehalase-like_N"/>
</dbReference>
<dbReference type="SUPFAM" id="SSF48208">
    <property type="entry name" value="Six-hairpin glycosidases"/>
    <property type="match status" value="1"/>
</dbReference>
<dbReference type="Pfam" id="PF19291">
    <property type="entry name" value="TREH_N"/>
    <property type="match status" value="1"/>
</dbReference>
<evidence type="ECO:0000313" key="3">
    <source>
        <dbReference type="EMBL" id="GHE18926.1"/>
    </source>
</evidence>
<evidence type="ECO:0000259" key="2">
    <source>
        <dbReference type="Pfam" id="PF19291"/>
    </source>
</evidence>
<feature type="domain" description="GH15-like" evidence="1">
    <location>
        <begin position="233"/>
        <end position="596"/>
    </location>
</feature>